<name>A0A210R4N0_MIZYE</name>
<sequence>MPTSDIKNGIDQGVLKYISSLGRCVYKPCDQTALPVWPFHKTRYNLLTATMHTSLALLVLAVCLSSAVGVLNQCDNYKPFVKNWICPSKSIKYNPFTVNGELINGLPNGAQYDGSKNVEGTAECVKDIPKPEPFIARVPSRTRIIKLEELCAMKKVYVHNVYKDLTIGGVRKQYECVVVNTGWMRQDLYYAECVNPQMPDNDMCQLDYGTRKSFRCVQSGFVKKRVLLLCPDHTNWIFTTHTVPTTCSCRRCPHCENVKDDMFSNLLEGLMNPTIEWRG</sequence>
<evidence type="ECO:0000256" key="1">
    <source>
        <dbReference type="SAM" id="Phobius"/>
    </source>
</evidence>
<organism evidence="2 3">
    <name type="scientific">Mizuhopecten yessoensis</name>
    <name type="common">Japanese scallop</name>
    <name type="synonym">Patinopecten yessoensis</name>
    <dbReference type="NCBI Taxonomy" id="6573"/>
    <lineage>
        <taxon>Eukaryota</taxon>
        <taxon>Metazoa</taxon>
        <taxon>Spiralia</taxon>
        <taxon>Lophotrochozoa</taxon>
        <taxon>Mollusca</taxon>
        <taxon>Bivalvia</taxon>
        <taxon>Autobranchia</taxon>
        <taxon>Pteriomorphia</taxon>
        <taxon>Pectinida</taxon>
        <taxon>Pectinoidea</taxon>
        <taxon>Pectinidae</taxon>
        <taxon>Mizuhopecten</taxon>
    </lineage>
</organism>
<keyword evidence="1" id="KW-1133">Transmembrane helix</keyword>
<reference evidence="2 3" key="1">
    <citation type="journal article" date="2017" name="Nat. Ecol. Evol.">
        <title>Scallop genome provides insights into evolution of bilaterian karyotype and development.</title>
        <authorList>
            <person name="Wang S."/>
            <person name="Zhang J."/>
            <person name="Jiao W."/>
            <person name="Li J."/>
            <person name="Xun X."/>
            <person name="Sun Y."/>
            <person name="Guo X."/>
            <person name="Huan P."/>
            <person name="Dong B."/>
            <person name="Zhang L."/>
            <person name="Hu X."/>
            <person name="Sun X."/>
            <person name="Wang J."/>
            <person name="Zhao C."/>
            <person name="Wang Y."/>
            <person name="Wang D."/>
            <person name="Huang X."/>
            <person name="Wang R."/>
            <person name="Lv J."/>
            <person name="Li Y."/>
            <person name="Zhang Z."/>
            <person name="Liu B."/>
            <person name="Lu W."/>
            <person name="Hui Y."/>
            <person name="Liang J."/>
            <person name="Zhou Z."/>
            <person name="Hou R."/>
            <person name="Li X."/>
            <person name="Liu Y."/>
            <person name="Li H."/>
            <person name="Ning X."/>
            <person name="Lin Y."/>
            <person name="Zhao L."/>
            <person name="Xing Q."/>
            <person name="Dou J."/>
            <person name="Li Y."/>
            <person name="Mao J."/>
            <person name="Guo H."/>
            <person name="Dou H."/>
            <person name="Li T."/>
            <person name="Mu C."/>
            <person name="Jiang W."/>
            <person name="Fu Q."/>
            <person name="Fu X."/>
            <person name="Miao Y."/>
            <person name="Liu J."/>
            <person name="Yu Q."/>
            <person name="Li R."/>
            <person name="Liao H."/>
            <person name="Li X."/>
            <person name="Kong Y."/>
            <person name="Jiang Z."/>
            <person name="Chourrout D."/>
            <person name="Li R."/>
            <person name="Bao Z."/>
        </authorList>
    </citation>
    <scope>NUCLEOTIDE SEQUENCE [LARGE SCALE GENOMIC DNA]</scope>
    <source>
        <strain evidence="2 3">PY_sf001</strain>
    </source>
</reference>
<keyword evidence="1" id="KW-0812">Transmembrane</keyword>
<dbReference type="AlphaFoldDB" id="A0A210R4N0"/>
<feature type="transmembrane region" description="Helical" evidence="1">
    <location>
        <begin position="46"/>
        <end position="71"/>
    </location>
</feature>
<protein>
    <recommendedName>
        <fullName evidence="4">Spaetzle domain-containing protein</fullName>
    </recommendedName>
</protein>
<evidence type="ECO:0000313" key="3">
    <source>
        <dbReference type="Proteomes" id="UP000242188"/>
    </source>
</evidence>
<comment type="caution">
    <text evidence="2">The sequence shown here is derived from an EMBL/GenBank/DDBJ whole genome shotgun (WGS) entry which is preliminary data.</text>
</comment>
<keyword evidence="1" id="KW-0472">Membrane</keyword>
<evidence type="ECO:0000313" key="2">
    <source>
        <dbReference type="EMBL" id="OWF55969.1"/>
    </source>
</evidence>
<dbReference type="Proteomes" id="UP000242188">
    <property type="component" value="Unassembled WGS sequence"/>
</dbReference>
<dbReference type="OrthoDB" id="10418712at2759"/>
<gene>
    <name evidence="2" type="ORF">KP79_PYT06711</name>
</gene>
<keyword evidence="3" id="KW-1185">Reference proteome</keyword>
<evidence type="ECO:0008006" key="4">
    <source>
        <dbReference type="Google" id="ProtNLM"/>
    </source>
</evidence>
<dbReference type="EMBL" id="NEDP02000414">
    <property type="protein sequence ID" value="OWF55969.1"/>
    <property type="molecule type" value="Genomic_DNA"/>
</dbReference>
<accession>A0A210R4N0</accession>
<proteinExistence type="predicted"/>